<keyword evidence="3" id="KW-1185">Reference proteome</keyword>
<evidence type="ECO:0000313" key="2">
    <source>
        <dbReference type="EMBL" id="KAK3215695.1"/>
    </source>
</evidence>
<comment type="caution">
    <text evidence="2">The sequence shown here is derived from an EMBL/GenBank/DDBJ whole genome shotgun (WGS) entry which is preliminary data.</text>
</comment>
<feature type="domain" description="Heterokaryon incompatibility" evidence="1">
    <location>
        <begin position="59"/>
        <end position="218"/>
    </location>
</feature>
<dbReference type="PANTHER" id="PTHR24148:SF64">
    <property type="entry name" value="HETEROKARYON INCOMPATIBILITY DOMAIN-CONTAINING PROTEIN"/>
    <property type="match status" value="1"/>
</dbReference>
<proteinExistence type="predicted"/>
<organism evidence="2 3">
    <name type="scientific">Pseudopithomyces chartarum</name>
    <dbReference type="NCBI Taxonomy" id="1892770"/>
    <lineage>
        <taxon>Eukaryota</taxon>
        <taxon>Fungi</taxon>
        <taxon>Dikarya</taxon>
        <taxon>Ascomycota</taxon>
        <taxon>Pezizomycotina</taxon>
        <taxon>Dothideomycetes</taxon>
        <taxon>Pleosporomycetidae</taxon>
        <taxon>Pleosporales</taxon>
        <taxon>Massarineae</taxon>
        <taxon>Didymosphaeriaceae</taxon>
        <taxon>Pseudopithomyces</taxon>
    </lineage>
</organism>
<sequence length="655" mass="74569">MKKYQYPPLPANNHTRVCTIYPGRFNDDLIISFDTVTLQADGSFNFEALSFRADGLAGFEALSYTWDKNKSSQPIFVEEQDGPIIVVMQSLTNALLHLRYPNKPRLMWVDELCIDQSNDVEKSIQVAMMGSIYRAATSVIAWLGPEKDSSNRAINTLSWIGSQVSVDYSRWIVNPSEECTDDSFRNMDANIPLRPEDTEAIYHLVSRRWFERLWIRQEVLVYESRAMVQCGFYTIAWSSLRKALLCLYMKRRPRYPFEDRLYDRLISLRGLVGQPSTVPLGFIRVVFGQSKCTDHRDRVYALLEFLPESDRAIVGMPDYTKDTVEVFKGIMWRWIVHYRSLNLLSQCEPGNDHPGSAPSWIPDWSEKEVIFGRNYWRTFASSQFAASCTLSSEGKTLRTLGISSTTVTYLQPIPIMRDRHVEEVENCLRNLLPDDLLNRDYPTGISKLEAYARTFLANAVAEMAEPWRGEDPTLEDAKSIVIQLYETRKASASQTRAMGPSDAFFKISRAMVGGKQLMTTSHGYIGIAPCLAEPGDEICILVGCHTPMILRPLGEGRFRIVGEAYVLGLSEGEALLGPLPKNIRRVFASNDEWGVHSYFENSVTSEKTFEDPRIPLSIDQGRFRALLQKDPNSKIELEPEVLKEHFPQLSQIEIV</sequence>
<evidence type="ECO:0000259" key="1">
    <source>
        <dbReference type="Pfam" id="PF06985"/>
    </source>
</evidence>
<gene>
    <name evidence="2" type="ORF">GRF29_8g841054</name>
</gene>
<accession>A0AAN6M3I5</accession>
<reference evidence="2 3" key="1">
    <citation type="submission" date="2021-02" db="EMBL/GenBank/DDBJ databases">
        <title>Genome assembly of Pseudopithomyces chartarum.</title>
        <authorList>
            <person name="Jauregui R."/>
            <person name="Singh J."/>
            <person name="Voisey C."/>
        </authorList>
    </citation>
    <scope>NUCLEOTIDE SEQUENCE [LARGE SCALE GENOMIC DNA]</scope>
    <source>
        <strain evidence="2 3">AGR01</strain>
    </source>
</reference>
<name>A0AAN6M3I5_9PLEO</name>
<dbReference type="InterPro" id="IPR010730">
    <property type="entry name" value="HET"/>
</dbReference>
<protein>
    <recommendedName>
        <fullName evidence="1">Heterokaryon incompatibility domain-containing protein</fullName>
    </recommendedName>
</protein>
<dbReference type="AlphaFoldDB" id="A0AAN6M3I5"/>
<dbReference type="Proteomes" id="UP001280581">
    <property type="component" value="Unassembled WGS sequence"/>
</dbReference>
<dbReference type="EMBL" id="WVTA01000002">
    <property type="protein sequence ID" value="KAK3215695.1"/>
    <property type="molecule type" value="Genomic_DNA"/>
</dbReference>
<dbReference type="PANTHER" id="PTHR24148">
    <property type="entry name" value="ANKYRIN REPEAT DOMAIN-CONTAINING PROTEIN 39 HOMOLOG-RELATED"/>
    <property type="match status" value="1"/>
</dbReference>
<dbReference type="InterPro" id="IPR052895">
    <property type="entry name" value="HetReg/Transcr_Mod"/>
</dbReference>
<evidence type="ECO:0000313" key="3">
    <source>
        <dbReference type="Proteomes" id="UP001280581"/>
    </source>
</evidence>
<dbReference type="Pfam" id="PF26639">
    <property type="entry name" value="Het-6_barrel"/>
    <property type="match status" value="1"/>
</dbReference>
<dbReference type="Pfam" id="PF06985">
    <property type="entry name" value="HET"/>
    <property type="match status" value="1"/>
</dbReference>